<keyword evidence="3" id="KW-1185">Reference proteome</keyword>
<evidence type="ECO:0000313" key="2">
    <source>
        <dbReference type="EMBL" id="MCS5733432.1"/>
    </source>
</evidence>
<proteinExistence type="predicted"/>
<dbReference type="Pfam" id="PF19694">
    <property type="entry name" value="DUF6194"/>
    <property type="match status" value="1"/>
</dbReference>
<dbReference type="EMBL" id="JANLCJ010000002">
    <property type="protein sequence ID" value="MCS5733432.1"/>
    <property type="molecule type" value="Genomic_DNA"/>
</dbReference>
<organism evidence="2 3">
    <name type="scientific">Herbiconiux daphne</name>
    <dbReference type="NCBI Taxonomy" id="2970914"/>
    <lineage>
        <taxon>Bacteria</taxon>
        <taxon>Bacillati</taxon>
        <taxon>Actinomycetota</taxon>
        <taxon>Actinomycetes</taxon>
        <taxon>Micrococcales</taxon>
        <taxon>Microbacteriaceae</taxon>
        <taxon>Herbiconiux</taxon>
    </lineage>
</organism>
<reference evidence="2" key="1">
    <citation type="submission" date="2022-08" db="EMBL/GenBank/DDBJ databases">
        <authorList>
            <person name="Deng Y."/>
            <person name="Han X.-F."/>
            <person name="Zhang Y.-Q."/>
        </authorList>
    </citation>
    <scope>NUCLEOTIDE SEQUENCE</scope>
    <source>
        <strain evidence="2">CPCC 203386</strain>
    </source>
</reference>
<gene>
    <name evidence="2" type="ORF">N1032_06740</name>
</gene>
<accession>A0ABT2GZS6</accession>
<dbReference type="RefSeq" id="WP_259538254.1">
    <property type="nucleotide sequence ID" value="NZ_JANLCJ010000002.1"/>
</dbReference>
<feature type="domain" description="DUF6194" evidence="1">
    <location>
        <begin position="1"/>
        <end position="151"/>
    </location>
</feature>
<sequence length="155" mass="17202">MSMQQVIDTVRGFDGVLELAPQPGSEFPEIAWGDHFFYYSPDGTVPSNTQPYATIVTKDYPDDALSNLDPAGRWRLNIHVGATVFAELTGETPDDVATRDFSEEDVFLPHPVYGALGWVAVVDPGERTLATALTLLRAAHDDERRRVERRRSRAG</sequence>
<comment type="caution">
    <text evidence="2">The sequence shown here is derived from an EMBL/GenBank/DDBJ whole genome shotgun (WGS) entry which is preliminary data.</text>
</comment>
<dbReference type="Proteomes" id="UP001165586">
    <property type="component" value="Unassembled WGS sequence"/>
</dbReference>
<name>A0ABT2GZS6_9MICO</name>
<evidence type="ECO:0000313" key="3">
    <source>
        <dbReference type="Proteomes" id="UP001165586"/>
    </source>
</evidence>
<evidence type="ECO:0000259" key="1">
    <source>
        <dbReference type="Pfam" id="PF19694"/>
    </source>
</evidence>
<dbReference type="InterPro" id="IPR045676">
    <property type="entry name" value="DUF6194"/>
</dbReference>
<protein>
    <submittedName>
        <fullName evidence="2">DUF6194 family protein</fullName>
    </submittedName>
</protein>